<dbReference type="PANTHER" id="PTHR42988">
    <property type="entry name" value="PHOSPHOHYDROLASE"/>
    <property type="match status" value="1"/>
</dbReference>
<comment type="caution">
    <text evidence="6">The sequence shown here is derived from an EMBL/GenBank/DDBJ whole genome shotgun (WGS) entry which is preliminary data.</text>
</comment>
<dbReference type="InterPro" id="IPR004843">
    <property type="entry name" value="Calcineurin-like_PHP"/>
</dbReference>
<organism evidence="6 7">
    <name type="scientific">Acinetobacter gerneri</name>
    <dbReference type="NCBI Taxonomy" id="202952"/>
    <lineage>
        <taxon>Bacteria</taxon>
        <taxon>Pseudomonadati</taxon>
        <taxon>Pseudomonadota</taxon>
        <taxon>Gammaproteobacteria</taxon>
        <taxon>Moraxellales</taxon>
        <taxon>Moraxellaceae</taxon>
        <taxon>Acinetobacter</taxon>
    </lineage>
</organism>
<dbReference type="GO" id="GO:0004115">
    <property type="term" value="F:3',5'-cyclic-AMP phosphodiesterase activity"/>
    <property type="evidence" value="ECO:0007669"/>
    <property type="project" value="UniProtKB-EC"/>
</dbReference>
<dbReference type="SUPFAM" id="SSF56300">
    <property type="entry name" value="Metallo-dependent phosphatases"/>
    <property type="match status" value="1"/>
</dbReference>
<comment type="similarity">
    <text evidence="4">Belongs to the cyclic nucleotide phosphodiesterase class-III family.</text>
</comment>
<dbReference type="GO" id="GO:0046872">
    <property type="term" value="F:metal ion binding"/>
    <property type="evidence" value="ECO:0007669"/>
    <property type="project" value="UniProtKB-KW"/>
</dbReference>
<keyword evidence="1" id="KW-0479">Metal-binding</keyword>
<dbReference type="InterPro" id="IPR026575">
    <property type="entry name" value="GpdQ/CpdA-like"/>
</dbReference>
<feature type="domain" description="Calcineurin-like phosphoesterase" evidence="5">
    <location>
        <begin position="15"/>
        <end position="200"/>
    </location>
</feature>
<evidence type="ECO:0000256" key="2">
    <source>
        <dbReference type="ARBA" id="ARBA00022801"/>
    </source>
</evidence>
<evidence type="ECO:0000256" key="1">
    <source>
        <dbReference type="ARBA" id="ARBA00022723"/>
    </source>
</evidence>
<dbReference type="Gene3D" id="3.60.21.10">
    <property type="match status" value="1"/>
</dbReference>
<dbReference type="PANTHER" id="PTHR42988:SF2">
    <property type="entry name" value="CYCLIC NUCLEOTIDE PHOSPHODIESTERASE CBUA0032-RELATED"/>
    <property type="match status" value="1"/>
</dbReference>
<keyword evidence="3" id="KW-0408">Iron</keyword>
<gene>
    <name evidence="6" type="primary">cpdA</name>
    <name evidence="6" type="ORF">RFH51_11455</name>
</gene>
<evidence type="ECO:0000256" key="3">
    <source>
        <dbReference type="ARBA" id="ARBA00023004"/>
    </source>
</evidence>
<evidence type="ECO:0000256" key="4">
    <source>
        <dbReference type="ARBA" id="ARBA00025742"/>
    </source>
</evidence>
<reference evidence="6" key="1">
    <citation type="submission" date="2023-08" db="EMBL/GenBank/DDBJ databases">
        <title>Emergence of clinically-relevant ST2 carbapenem-resistant Acinetobacter baumannii strains in hospital sewages in Zhejiang, East of China.</title>
        <authorList>
            <person name="Kaichao C."/>
            <person name="Zhang R."/>
        </authorList>
    </citation>
    <scope>NUCLEOTIDE SEQUENCE</scope>
    <source>
        <strain evidence="6">M-SY-60</strain>
    </source>
</reference>
<proteinExistence type="inferred from homology"/>
<evidence type="ECO:0000259" key="5">
    <source>
        <dbReference type="Pfam" id="PF00149"/>
    </source>
</evidence>
<evidence type="ECO:0000313" key="7">
    <source>
        <dbReference type="Proteomes" id="UP001243195"/>
    </source>
</evidence>
<dbReference type="AlphaFoldDB" id="A0AAW8JIF0"/>
<keyword evidence="2 6" id="KW-0378">Hydrolase</keyword>
<protein>
    <submittedName>
        <fullName evidence="6">3',5'-cyclic-AMP phosphodiesterase</fullName>
        <ecNumber evidence="6">3.1.4.53</ecNumber>
    </submittedName>
</protein>
<dbReference type="RefSeq" id="WP_277091518.1">
    <property type="nucleotide sequence ID" value="NZ_DAMBEH010000084.1"/>
</dbReference>
<dbReference type="InterPro" id="IPR029052">
    <property type="entry name" value="Metallo-depent_PP-like"/>
</dbReference>
<accession>A0AAW8JIF0</accession>
<dbReference type="NCBIfam" id="NF008359">
    <property type="entry name" value="PRK11148.1"/>
    <property type="match status" value="1"/>
</dbReference>
<dbReference type="Proteomes" id="UP001243195">
    <property type="component" value="Unassembled WGS sequence"/>
</dbReference>
<dbReference type="EMBL" id="JAVIDA010000015">
    <property type="protein sequence ID" value="MDQ9072075.1"/>
    <property type="molecule type" value="Genomic_DNA"/>
</dbReference>
<evidence type="ECO:0000313" key="6">
    <source>
        <dbReference type="EMBL" id="MDQ9072075.1"/>
    </source>
</evidence>
<name>A0AAW8JIF0_9GAMM</name>
<dbReference type="InterPro" id="IPR050884">
    <property type="entry name" value="CNP_phosphodiesterase-III"/>
</dbReference>
<dbReference type="EC" id="3.1.4.53" evidence="6"/>
<sequence>MTKAKQLESSTDKIIIQITDTHLLKDPKEEFVQVNPEHGFHAVMDDIRKNFPHIDAIIHTGDLAQNAKTETYQRYLDYMQQFAVPFFQVPGNHDDIEKFPFATALPEPTVVDLGAWQIILLNSAVTGKIDGWFDHEHLERLDTLLENNQDRHVILACHHHPFSMHSKWIDQHILKNTTDLKQILSKYNHVKLVVFGHVHQESINAWHNTEFLSTPSTFVQFKPRSDDFAFDDIAPGYRCLHLKSDGQYSTKVYRLKDYNPKINKEISGY</sequence>
<dbReference type="Pfam" id="PF00149">
    <property type="entry name" value="Metallophos"/>
    <property type="match status" value="1"/>
</dbReference>
<dbReference type="CDD" id="cd07402">
    <property type="entry name" value="MPP_GpdQ"/>
    <property type="match status" value="1"/>
</dbReference>